<dbReference type="InterPro" id="IPR021433">
    <property type="entry name" value="DUF3083"/>
</dbReference>
<dbReference type="EMBL" id="CP071504">
    <property type="protein sequence ID" value="QSX28791.1"/>
    <property type="molecule type" value="Genomic_DNA"/>
</dbReference>
<protein>
    <submittedName>
        <fullName evidence="1">DUF3083 family protein</fullName>
    </submittedName>
</protein>
<name>A0A974XI26_9GAMM</name>
<dbReference type="KEGG" id="scyp:JYB88_10955"/>
<dbReference type="Proteomes" id="UP000663281">
    <property type="component" value="Chromosome"/>
</dbReference>
<keyword evidence="2" id="KW-1185">Reference proteome</keyword>
<accession>A0A974XI26</accession>
<evidence type="ECO:0000313" key="1">
    <source>
        <dbReference type="EMBL" id="QSX28791.1"/>
    </source>
</evidence>
<dbReference type="AlphaFoldDB" id="A0A974XI26"/>
<proteinExistence type="predicted"/>
<organism evidence="1 2">
    <name type="scientific">Shewanella cyperi</name>
    <dbReference type="NCBI Taxonomy" id="2814292"/>
    <lineage>
        <taxon>Bacteria</taxon>
        <taxon>Pseudomonadati</taxon>
        <taxon>Pseudomonadota</taxon>
        <taxon>Gammaproteobacteria</taxon>
        <taxon>Alteromonadales</taxon>
        <taxon>Shewanellaceae</taxon>
        <taxon>Shewanella</taxon>
    </lineage>
</organism>
<dbReference type="RefSeq" id="WP_207320098.1">
    <property type="nucleotide sequence ID" value="NZ_CP071501.1"/>
</dbReference>
<gene>
    <name evidence="1" type="ORF">JYB88_10955</name>
</gene>
<reference evidence="1 2" key="1">
    <citation type="submission" date="2021-03" db="EMBL/GenBank/DDBJ databases">
        <title>Novel species identification of genus Shewanella.</title>
        <authorList>
            <person name="Liu G."/>
            <person name="Zhang Q."/>
        </authorList>
    </citation>
    <scope>NUCLEOTIDE SEQUENCE [LARGE SCALE GENOMIC DNA]</scope>
    <source>
        <strain evidence="1 2">FJAT-53726</strain>
    </source>
</reference>
<dbReference type="Pfam" id="PF11281">
    <property type="entry name" value="DUF3083"/>
    <property type="match status" value="1"/>
</dbReference>
<sequence length="356" mass="41080">MSVTHQQKVYLPLDARTNQYITAEIKVTDALLSQYPDLMSCYRDLSRQVFEAADKHGLRNVHVIANDKLPLVRFHTEAYSLETEHQVLFFYNPKYHEAQNLFARPDYRARKIRFLFLAVGEDIRANSASFHAQVVRLMEELQPKLALEHPIKIRDHQHLTYDLFARAKGNKKTYGYKLRGLPQRYKARQCQLPDDVSALSYVTVTLPLGRRLKQKLLGAEMTHGDYSALYQQLQDRFHSAVTTGAFSRSAMVANGLIPLVRNSKFEQLETNKGVQYLGFDPNASEPQFVAHWQADNLVESAHFMIVAGQEDHSDSGFGRFMNQVEDTLKHFARAIELDGERDDLIVRFHQHISYKR</sequence>
<evidence type="ECO:0000313" key="2">
    <source>
        <dbReference type="Proteomes" id="UP000663281"/>
    </source>
</evidence>